<sequence length="114" mass="12301">MKNKLSLIIGVLLGCMLLFTAPTGYADDVSSVGTTQGSVILSGWGDIPKPKPNKPEGPQGNSSLKPSTGGKYLPKTNEKKSQLLSSLGLIWLTVLGLILFVFKRREKEEEGEQQ</sequence>
<dbReference type="EMBL" id="AJAT01000017">
    <property type="protein sequence ID" value="EOL42523.1"/>
    <property type="molecule type" value="Genomic_DNA"/>
</dbReference>
<evidence type="ECO:0000313" key="9">
    <source>
        <dbReference type="EMBL" id="EOL42523.1"/>
    </source>
</evidence>
<feature type="transmembrane region" description="Helical" evidence="6">
    <location>
        <begin position="83"/>
        <end position="102"/>
    </location>
</feature>
<evidence type="ECO:0000256" key="4">
    <source>
        <dbReference type="ARBA" id="ARBA00023088"/>
    </source>
</evidence>
<evidence type="ECO:0000313" key="10">
    <source>
        <dbReference type="Proteomes" id="UP000013785"/>
    </source>
</evidence>
<dbReference type="OrthoDB" id="10009781at2"/>
<keyword evidence="3 7" id="KW-0732">Signal</keyword>
<keyword evidence="2" id="KW-0964">Secreted</keyword>
<evidence type="ECO:0000256" key="6">
    <source>
        <dbReference type="SAM" id="Phobius"/>
    </source>
</evidence>
<proteinExistence type="predicted"/>
<evidence type="ECO:0000256" key="7">
    <source>
        <dbReference type="SAM" id="SignalP"/>
    </source>
</evidence>
<reference evidence="9 10" key="1">
    <citation type="submission" date="2013-02" db="EMBL/GenBank/DDBJ databases">
        <title>The Genome Sequence of Enterococcus phoeniculicola BAA-412.</title>
        <authorList>
            <consortium name="The Broad Institute Genome Sequencing Platform"/>
            <consortium name="The Broad Institute Genome Sequencing Center for Infectious Disease"/>
            <person name="Earl A.M."/>
            <person name="Gilmore M.S."/>
            <person name="Lebreton F."/>
            <person name="Walker B."/>
            <person name="Young S.K."/>
            <person name="Zeng Q."/>
            <person name="Gargeya S."/>
            <person name="Fitzgerald M."/>
            <person name="Haas B."/>
            <person name="Abouelleil A."/>
            <person name="Alvarado L."/>
            <person name="Arachchi H.M."/>
            <person name="Berlin A.M."/>
            <person name="Chapman S.B."/>
            <person name="Dewar J."/>
            <person name="Goldberg J."/>
            <person name="Griggs A."/>
            <person name="Gujja S."/>
            <person name="Hansen M."/>
            <person name="Howarth C."/>
            <person name="Imamovic A."/>
            <person name="Larimer J."/>
            <person name="McCowan C."/>
            <person name="Murphy C."/>
            <person name="Neiman D."/>
            <person name="Pearson M."/>
            <person name="Priest M."/>
            <person name="Roberts A."/>
            <person name="Saif S."/>
            <person name="Shea T."/>
            <person name="Sisk P."/>
            <person name="Sykes S."/>
            <person name="Wortman J."/>
            <person name="Nusbaum C."/>
            <person name="Birren B."/>
        </authorList>
    </citation>
    <scope>NUCLEOTIDE SEQUENCE [LARGE SCALE GENOMIC DNA]</scope>
    <source>
        <strain evidence="9 10">ATCC BAA-412</strain>
    </source>
</reference>
<keyword evidence="6" id="KW-1133">Transmembrane helix</keyword>
<keyword evidence="1" id="KW-0134">Cell wall</keyword>
<evidence type="ECO:0000256" key="3">
    <source>
        <dbReference type="ARBA" id="ARBA00022729"/>
    </source>
</evidence>
<feature type="region of interest" description="Disordered" evidence="5">
    <location>
        <begin position="43"/>
        <end position="75"/>
    </location>
</feature>
<dbReference type="HOGENOM" id="CLU_2117267_0_0_9"/>
<keyword evidence="10" id="KW-1185">Reference proteome</keyword>
<evidence type="ECO:0000256" key="1">
    <source>
        <dbReference type="ARBA" id="ARBA00022512"/>
    </source>
</evidence>
<dbReference type="RefSeq" id="WP_010769510.1">
    <property type="nucleotide sequence ID" value="NZ_ASWE01000001.1"/>
</dbReference>
<evidence type="ECO:0000256" key="2">
    <source>
        <dbReference type="ARBA" id="ARBA00022525"/>
    </source>
</evidence>
<feature type="signal peptide" evidence="7">
    <location>
        <begin position="1"/>
        <end position="26"/>
    </location>
</feature>
<dbReference type="PATRIC" id="fig|1158610.3.peg.2858"/>
<dbReference type="AlphaFoldDB" id="R3TNB5"/>
<dbReference type="Pfam" id="PF00746">
    <property type="entry name" value="Gram_pos_anchor"/>
    <property type="match status" value="1"/>
</dbReference>
<feature type="chain" id="PRO_5004362317" evidence="7">
    <location>
        <begin position="27"/>
        <end position="114"/>
    </location>
</feature>
<name>R3TNB5_9ENTE</name>
<dbReference type="STRING" id="154621.RV11_GL000693"/>
<comment type="caution">
    <text evidence="9">The sequence shown here is derived from an EMBL/GenBank/DDBJ whole genome shotgun (WGS) entry which is preliminary data.</text>
</comment>
<keyword evidence="4" id="KW-0572">Peptidoglycan-anchor</keyword>
<dbReference type="NCBIfam" id="TIGR01167">
    <property type="entry name" value="LPXTG_anchor"/>
    <property type="match status" value="1"/>
</dbReference>
<dbReference type="InterPro" id="IPR019931">
    <property type="entry name" value="LPXTG_anchor"/>
</dbReference>
<feature type="domain" description="Gram-positive cocci surface proteins LPxTG" evidence="8">
    <location>
        <begin position="66"/>
        <end position="108"/>
    </location>
</feature>
<accession>R3TNB5</accession>
<protein>
    <submittedName>
        <fullName evidence="9">LPXTG-domain-containing protein cell wall anchor domain</fullName>
    </submittedName>
</protein>
<keyword evidence="6" id="KW-0812">Transmembrane</keyword>
<dbReference type="PROSITE" id="PS51257">
    <property type="entry name" value="PROKAR_LIPOPROTEIN"/>
    <property type="match status" value="1"/>
</dbReference>
<dbReference type="Proteomes" id="UP000013785">
    <property type="component" value="Unassembled WGS sequence"/>
</dbReference>
<gene>
    <name evidence="9" type="ORF">UC3_02875</name>
</gene>
<organism evidence="9 10">
    <name type="scientific">Enterococcus phoeniculicola ATCC BAA-412</name>
    <dbReference type="NCBI Taxonomy" id="1158610"/>
    <lineage>
        <taxon>Bacteria</taxon>
        <taxon>Bacillati</taxon>
        <taxon>Bacillota</taxon>
        <taxon>Bacilli</taxon>
        <taxon>Lactobacillales</taxon>
        <taxon>Enterococcaceae</taxon>
        <taxon>Enterococcus</taxon>
    </lineage>
</organism>
<dbReference type="eggNOG" id="ENOG50308C3">
    <property type="taxonomic scope" value="Bacteria"/>
</dbReference>
<evidence type="ECO:0000256" key="5">
    <source>
        <dbReference type="SAM" id="MobiDB-lite"/>
    </source>
</evidence>
<keyword evidence="6" id="KW-0472">Membrane</keyword>
<evidence type="ECO:0000259" key="8">
    <source>
        <dbReference type="Pfam" id="PF00746"/>
    </source>
</evidence>